<dbReference type="InterPro" id="IPR006075">
    <property type="entry name" value="Asn/Gln-tRNA_Trfase_suB/E_cat"/>
</dbReference>
<evidence type="ECO:0000313" key="10">
    <source>
        <dbReference type="EMBL" id="GEM12486.1"/>
    </source>
</evidence>
<dbReference type="EC" id="6.3.5.-" evidence="7"/>
<dbReference type="PANTHER" id="PTHR11659:SF0">
    <property type="entry name" value="GLUTAMYL-TRNA(GLN) AMIDOTRANSFERASE SUBUNIT B, MITOCHONDRIAL"/>
    <property type="match status" value="1"/>
</dbReference>
<name>A0A511KRH6_RHOTO</name>
<comment type="subunit">
    <text evidence="7">Subunit of the heterotrimeric GatCAB amidotransferase (AdT) complex, composed of A, B and C subunits.</text>
</comment>
<feature type="region of interest" description="Disordered" evidence="8">
    <location>
        <begin position="507"/>
        <end position="530"/>
    </location>
</feature>
<dbReference type="SMART" id="SM00845">
    <property type="entry name" value="GatB_Yqey"/>
    <property type="match status" value="1"/>
</dbReference>
<dbReference type="Pfam" id="PF02637">
    <property type="entry name" value="GatB_Yqey"/>
    <property type="match status" value="2"/>
</dbReference>
<dbReference type="OrthoDB" id="1722066at2759"/>
<feature type="compositionally biased region" description="Basic and acidic residues" evidence="8">
    <location>
        <begin position="564"/>
        <end position="588"/>
    </location>
</feature>
<dbReference type="GO" id="GO:0005524">
    <property type="term" value="F:ATP binding"/>
    <property type="evidence" value="ECO:0007669"/>
    <property type="project" value="UniProtKB-KW"/>
</dbReference>
<dbReference type="GO" id="GO:0070681">
    <property type="term" value="P:glutaminyl-tRNAGln biosynthesis via transamidation"/>
    <property type="evidence" value="ECO:0007669"/>
    <property type="project" value="UniProtKB-UniRule"/>
</dbReference>
<dbReference type="InterPro" id="IPR017959">
    <property type="entry name" value="Asn/Gln-tRNA_amidoTrfase_suB/E"/>
</dbReference>
<comment type="function">
    <text evidence="7">Allows the formation of correctly charged Gln-tRNA(Gln) through the transamidation of misacylated Glu-tRNA(Gln) in the mitochondria. The reaction takes place in the presence of glutamine and ATP through an activated gamma-phospho-Glu-tRNA(Gln).</text>
</comment>
<dbReference type="Proteomes" id="UP000321518">
    <property type="component" value="Unassembled WGS sequence"/>
</dbReference>
<proteinExistence type="inferred from homology"/>
<dbReference type="GO" id="GO:0030956">
    <property type="term" value="C:glutamyl-tRNA(Gln) amidotransferase complex"/>
    <property type="evidence" value="ECO:0007669"/>
    <property type="project" value="UniProtKB-UniRule"/>
</dbReference>
<keyword evidence="5 7" id="KW-0648">Protein biosynthesis</keyword>
<keyword evidence="2 7" id="KW-0436">Ligase</keyword>
<dbReference type="InterPro" id="IPR004413">
    <property type="entry name" value="GatB"/>
</dbReference>
<dbReference type="PROSITE" id="PS01234">
    <property type="entry name" value="GATB"/>
    <property type="match status" value="1"/>
</dbReference>
<gene>
    <name evidence="10" type="ORF">Rt10032_c21g6503</name>
</gene>
<evidence type="ECO:0000256" key="6">
    <source>
        <dbReference type="ARBA" id="ARBA00047913"/>
    </source>
</evidence>
<dbReference type="HAMAP" id="MF_00121">
    <property type="entry name" value="GatB"/>
    <property type="match status" value="1"/>
</dbReference>
<evidence type="ECO:0000256" key="7">
    <source>
        <dbReference type="HAMAP-Rule" id="MF_03147"/>
    </source>
</evidence>
<feature type="compositionally biased region" description="Basic residues" evidence="8">
    <location>
        <begin position="150"/>
        <end position="159"/>
    </location>
</feature>
<evidence type="ECO:0000256" key="2">
    <source>
        <dbReference type="ARBA" id="ARBA00022598"/>
    </source>
</evidence>
<dbReference type="GO" id="GO:0005739">
    <property type="term" value="C:mitochondrion"/>
    <property type="evidence" value="ECO:0007669"/>
    <property type="project" value="UniProtKB-SubCell"/>
</dbReference>
<feature type="compositionally biased region" description="Low complexity" evidence="8">
    <location>
        <begin position="511"/>
        <end position="526"/>
    </location>
</feature>
<keyword evidence="3 7" id="KW-0547">Nucleotide-binding</keyword>
<feature type="region of interest" description="Disordered" evidence="8">
    <location>
        <begin position="562"/>
        <end position="588"/>
    </location>
</feature>
<feature type="region of interest" description="Disordered" evidence="8">
    <location>
        <begin position="143"/>
        <end position="168"/>
    </location>
</feature>
<feature type="region of interest" description="Disordered" evidence="8">
    <location>
        <begin position="1"/>
        <end position="22"/>
    </location>
</feature>
<dbReference type="InterPro" id="IPR017958">
    <property type="entry name" value="Gln-tRNA_amidoTrfase_suB_CS"/>
</dbReference>
<comment type="subcellular location">
    <subcellularLocation>
        <location evidence="7">Mitochondrion</location>
    </subcellularLocation>
</comment>
<dbReference type="SUPFAM" id="SSF89095">
    <property type="entry name" value="GatB/YqeY motif"/>
    <property type="match status" value="1"/>
</dbReference>
<dbReference type="PANTHER" id="PTHR11659">
    <property type="entry name" value="GLUTAMYL-TRNA GLN AMIDOTRANSFERASE SUBUNIT B MITOCHONDRIAL AND PROKARYOTIC PET112-RELATED"/>
    <property type="match status" value="1"/>
</dbReference>
<comment type="caution">
    <text evidence="10">The sequence shown here is derived from an EMBL/GenBank/DDBJ whole genome shotgun (WGS) entry which is preliminary data.</text>
</comment>
<dbReference type="InterPro" id="IPR003789">
    <property type="entry name" value="Asn/Gln_tRNA_amidoTrase-B-like"/>
</dbReference>
<comment type="catalytic activity">
    <reaction evidence="6 7">
        <text>L-glutamyl-tRNA(Gln) + L-glutamine + ATP + H2O = L-glutaminyl-tRNA(Gln) + L-glutamate + ADP + phosphate + H(+)</text>
        <dbReference type="Rhea" id="RHEA:17521"/>
        <dbReference type="Rhea" id="RHEA-COMP:9681"/>
        <dbReference type="Rhea" id="RHEA-COMP:9684"/>
        <dbReference type="ChEBI" id="CHEBI:15377"/>
        <dbReference type="ChEBI" id="CHEBI:15378"/>
        <dbReference type="ChEBI" id="CHEBI:29985"/>
        <dbReference type="ChEBI" id="CHEBI:30616"/>
        <dbReference type="ChEBI" id="CHEBI:43474"/>
        <dbReference type="ChEBI" id="CHEBI:58359"/>
        <dbReference type="ChEBI" id="CHEBI:78520"/>
        <dbReference type="ChEBI" id="CHEBI:78521"/>
        <dbReference type="ChEBI" id="CHEBI:456216"/>
    </reaction>
</comment>
<dbReference type="SUPFAM" id="SSF55931">
    <property type="entry name" value="Glutamine synthetase/guanido kinase"/>
    <property type="match status" value="1"/>
</dbReference>
<dbReference type="InterPro" id="IPR014746">
    <property type="entry name" value="Gln_synth/guanido_kin_cat_dom"/>
</dbReference>
<evidence type="ECO:0000256" key="8">
    <source>
        <dbReference type="SAM" id="MobiDB-lite"/>
    </source>
</evidence>
<protein>
    <recommendedName>
        <fullName evidence="7">Glutamyl-tRNA(Gln) amidotransferase subunit B, mitochondrial</fullName>
        <shortName evidence="7">Glu-AdT subunit B</shortName>
        <ecNumber evidence="7">6.3.5.-</ecNumber>
    </recommendedName>
</protein>
<organism evidence="10 11">
    <name type="scientific">Rhodotorula toruloides</name>
    <name type="common">Yeast</name>
    <name type="synonym">Rhodosporidium toruloides</name>
    <dbReference type="NCBI Taxonomy" id="5286"/>
    <lineage>
        <taxon>Eukaryota</taxon>
        <taxon>Fungi</taxon>
        <taxon>Dikarya</taxon>
        <taxon>Basidiomycota</taxon>
        <taxon>Pucciniomycotina</taxon>
        <taxon>Microbotryomycetes</taxon>
        <taxon>Sporidiobolales</taxon>
        <taxon>Sporidiobolaceae</taxon>
        <taxon>Rhodotorula</taxon>
    </lineage>
</organism>
<dbReference type="Pfam" id="PF02934">
    <property type="entry name" value="GatB_N"/>
    <property type="match status" value="1"/>
</dbReference>
<evidence type="ECO:0000256" key="4">
    <source>
        <dbReference type="ARBA" id="ARBA00022840"/>
    </source>
</evidence>
<evidence type="ECO:0000313" key="11">
    <source>
        <dbReference type="Proteomes" id="UP000321518"/>
    </source>
</evidence>
<keyword evidence="7" id="KW-0496">Mitochondrion</keyword>
<evidence type="ECO:0000256" key="3">
    <source>
        <dbReference type="ARBA" id="ARBA00022741"/>
    </source>
</evidence>
<dbReference type="InterPro" id="IPR018027">
    <property type="entry name" value="Asn/Gln_amidotransferase"/>
</dbReference>
<dbReference type="GO" id="GO:0032543">
    <property type="term" value="P:mitochondrial translation"/>
    <property type="evidence" value="ECO:0007669"/>
    <property type="project" value="UniProtKB-UniRule"/>
</dbReference>
<evidence type="ECO:0000256" key="5">
    <source>
        <dbReference type="ARBA" id="ARBA00022917"/>
    </source>
</evidence>
<dbReference type="EMBL" id="BJWK01000021">
    <property type="protein sequence ID" value="GEM12486.1"/>
    <property type="molecule type" value="Genomic_DNA"/>
</dbReference>
<dbReference type="GO" id="GO:0016740">
    <property type="term" value="F:transferase activity"/>
    <property type="evidence" value="ECO:0007669"/>
    <property type="project" value="UniProtKB-KW"/>
</dbReference>
<dbReference type="NCBIfam" id="TIGR00133">
    <property type="entry name" value="gatB"/>
    <property type="match status" value="1"/>
</dbReference>
<reference evidence="10 11" key="1">
    <citation type="submission" date="2019-07" db="EMBL/GenBank/DDBJ databases">
        <title>Rhodotorula toruloides NBRC10032 genome sequencing.</title>
        <authorList>
            <person name="Shida Y."/>
            <person name="Takaku H."/>
            <person name="Ogasawara W."/>
            <person name="Mori K."/>
        </authorList>
    </citation>
    <scope>NUCLEOTIDE SEQUENCE [LARGE SCALE GENOMIC DNA]</scope>
    <source>
        <strain evidence="10 11">NBRC10032</strain>
    </source>
</reference>
<dbReference type="AlphaFoldDB" id="A0A511KRH6"/>
<dbReference type="Gene3D" id="1.10.10.410">
    <property type="match status" value="1"/>
</dbReference>
<feature type="domain" description="Asn/Gln amidotransferase" evidence="9">
    <location>
        <begin position="412"/>
        <end position="585"/>
    </location>
</feature>
<keyword evidence="4 7" id="KW-0067">ATP-binding</keyword>
<accession>A0A511KRH6</accession>
<dbReference type="GO" id="GO:0050567">
    <property type="term" value="F:glutaminyl-tRNA synthase (glutamine-hydrolyzing) activity"/>
    <property type="evidence" value="ECO:0007669"/>
    <property type="project" value="UniProtKB-UniRule"/>
</dbReference>
<evidence type="ECO:0000256" key="1">
    <source>
        <dbReference type="ARBA" id="ARBA00005306"/>
    </source>
</evidence>
<dbReference type="InterPro" id="IPR023168">
    <property type="entry name" value="GatB_Yqey_C_2"/>
</dbReference>
<sequence>MPRPRPRLRTFSPRSPSSLALGRTASTAALPRPHCQPWRPTVGLELHVQLKGNPKLFSHETATYDATPNTHVAPFDAALPGTLPVLHPTPLRLALLASLSLKSQINPLSRFDRKHYFYPDLTPGWQLTQRYAPLATGGYVRVRTPPVRSKGGKKDKGKGKAVVATEGVKQEPEEEDDFFIVRLDQIQLEQDTAKSFHDPSLPLGPGTLVDLNRAGAALIEIVTKPDMRSPEEATSFVKGLQSILRSSGVSGANMEKGELRCDVNVSVSRLDADGRVEKQGTRCEVKNLNGVRFIGLAIESEIRRQIAVMERGDEVQSATLGFSALTLETFHLRLKESSPDYRYMPDPELSPIPISPSLIETLEKDVPELPVEREERVRKVYGLGRREVGVLVALGEGEEGAEGEGEMGVGVRWFEEIVRGAGRGEGRDPKVVMNWLIHTFLGLLSRNSFTLATSPVSPSELGTLIDAVTSSRRMTGTEAKTLLGEFLSRAREGGREGDEFAEVLRRELDSRPASPSSDASSSSSATSDKDFDDLVSSLLSSHPSEVSKIRSGQTKVVQRLVGEAMKRSKGRVDAKKVGEEVRRRLAVE</sequence>
<evidence type="ECO:0000259" key="9">
    <source>
        <dbReference type="SMART" id="SM00845"/>
    </source>
</evidence>
<comment type="similarity">
    <text evidence="1 7">Belongs to the GatB/GatE family. GatB subfamily.</text>
</comment>
<keyword evidence="10" id="KW-0808">Transferase</keyword>